<comment type="function">
    <text evidence="1">Central component in molecular interactions underlying sperm crawling. Forms an extensive filament system that extends from sperm villipoda, along the leading edge of the pseudopod.</text>
</comment>
<keyword evidence="1" id="KW-0963">Cytoplasm</keyword>
<dbReference type="Pfam" id="PF00635">
    <property type="entry name" value="Motile_Sperm"/>
    <property type="match status" value="1"/>
</dbReference>
<dbReference type="EMBL" id="CATQJL010000223">
    <property type="protein sequence ID" value="CAJ0599080.1"/>
    <property type="molecule type" value="Genomic_DNA"/>
</dbReference>
<keyword evidence="6" id="KW-1185">Reference proteome</keyword>
<dbReference type="InterPro" id="IPR013783">
    <property type="entry name" value="Ig-like_fold"/>
</dbReference>
<dbReference type="PROSITE" id="PS50191">
    <property type="entry name" value="CRAL_TRIO"/>
    <property type="match status" value="1"/>
</dbReference>
<reference evidence="5" key="1">
    <citation type="submission" date="2023-07" db="EMBL/GenBank/DDBJ databases">
        <authorList>
            <consortium name="CYATHOMIX"/>
        </authorList>
    </citation>
    <scope>NUCLEOTIDE SEQUENCE</scope>
    <source>
        <strain evidence="5">N/A</strain>
    </source>
</reference>
<evidence type="ECO:0000313" key="5">
    <source>
        <dbReference type="EMBL" id="CAJ0599080.1"/>
    </source>
</evidence>
<name>A0AA36GVE5_CYLNA</name>
<proteinExistence type="predicted"/>
<evidence type="ECO:0000256" key="2">
    <source>
        <dbReference type="SAM" id="MobiDB-lite"/>
    </source>
</evidence>
<evidence type="ECO:0000259" key="3">
    <source>
        <dbReference type="PROSITE" id="PS50191"/>
    </source>
</evidence>
<dbReference type="InterPro" id="IPR036865">
    <property type="entry name" value="CRAL-TRIO_dom_sf"/>
</dbReference>
<evidence type="ECO:0000259" key="4">
    <source>
        <dbReference type="PROSITE" id="PS50202"/>
    </source>
</evidence>
<dbReference type="InterPro" id="IPR036273">
    <property type="entry name" value="CRAL/TRIO_N_dom_sf"/>
</dbReference>
<dbReference type="GO" id="GO:0012505">
    <property type="term" value="C:endomembrane system"/>
    <property type="evidence" value="ECO:0007669"/>
    <property type="project" value="TreeGrafter"/>
</dbReference>
<dbReference type="SUPFAM" id="SSF52087">
    <property type="entry name" value="CRAL/TRIO domain"/>
    <property type="match status" value="1"/>
</dbReference>
<feature type="region of interest" description="Disordered" evidence="2">
    <location>
        <begin position="479"/>
        <end position="500"/>
    </location>
</feature>
<dbReference type="PANTHER" id="PTHR46384">
    <property type="entry name" value="MOTILE SPERM DOMAIN-CONTAINING PROTEIN 2"/>
    <property type="match status" value="1"/>
</dbReference>
<keyword evidence="1" id="KW-0206">Cytoskeleton</keyword>
<dbReference type="AlphaFoldDB" id="A0AA36GVE5"/>
<dbReference type="Gene3D" id="2.60.40.10">
    <property type="entry name" value="Immunoglobulins"/>
    <property type="match status" value="1"/>
</dbReference>
<feature type="domain" description="MSP" evidence="4">
    <location>
        <begin position="363"/>
        <end position="480"/>
    </location>
</feature>
<dbReference type="SUPFAM" id="SSF46938">
    <property type="entry name" value="CRAL/TRIO N-terminal domain"/>
    <property type="match status" value="1"/>
</dbReference>
<protein>
    <recommendedName>
        <fullName evidence="1">Major sperm protein</fullName>
    </recommendedName>
</protein>
<dbReference type="InterPro" id="IPR008962">
    <property type="entry name" value="PapD-like_sf"/>
</dbReference>
<dbReference type="GO" id="GO:0140284">
    <property type="term" value="C:endoplasmic reticulum-endosome membrane contact site"/>
    <property type="evidence" value="ECO:0007669"/>
    <property type="project" value="TreeGrafter"/>
</dbReference>
<dbReference type="PANTHER" id="PTHR46384:SF1">
    <property type="entry name" value="MOTILE SPERM DOMAIN-CONTAINING PROTEIN 2"/>
    <property type="match status" value="1"/>
</dbReference>
<dbReference type="PROSITE" id="PS50202">
    <property type="entry name" value="MSP"/>
    <property type="match status" value="1"/>
</dbReference>
<dbReference type="InterPro" id="IPR000535">
    <property type="entry name" value="MSP_dom"/>
</dbReference>
<dbReference type="CDD" id="cd00170">
    <property type="entry name" value="SEC14"/>
    <property type="match status" value="1"/>
</dbReference>
<accession>A0AA36GVE5</accession>
<dbReference type="SMART" id="SM00516">
    <property type="entry name" value="SEC14"/>
    <property type="match status" value="1"/>
</dbReference>
<dbReference type="InterPro" id="IPR001251">
    <property type="entry name" value="CRAL-TRIO_dom"/>
</dbReference>
<comment type="caution">
    <text evidence="5">The sequence shown here is derived from an EMBL/GenBank/DDBJ whole genome shotgun (WGS) entry which is preliminary data.</text>
</comment>
<feature type="domain" description="CRAL-TRIO" evidence="3">
    <location>
        <begin position="128"/>
        <end position="266"/>
    </location>
</feature>
<feature type="compositionally biased region" description="Basic and acidic residues" evidence="2">
    <location>
        <begin position="479"/>
        <end position="495"/>
    </location>
</feature>
<dbReference type="Pfam" id="PF00650">
    <property type="entry name" value="CRAL_TRIO"/>
    <property type="match status" value="1"/>
</dbReference>
<organism evidence="5 6">
    <name type="scientific">Cylicocyclus nassatus</name>
    <name type="common">Nematode worm</name>
    <dbReference type="NCBI Taxonomy" id="53992"/>
    <lineage>
        <taxon>Eukaryota</taxon>
        <taxon>Metazoa</taxon>
        <taxon>Ecdysozoa</taxon>
        <taxon>Nematoda</taxon>
        <taxon>Chromadorea</taxon>
        <taxon>Rhabditida</taxon>
        <taxon>Rhabditina</taxon>
        <taxon>Rhabditomorpha</taxon>
        <taxon>Strongyloidea</taxon>
        <taxon>Strongylidae</taxon>
        <taxon>Cylicocyclus</taxon>
    </lineage>
</organism>
<sequence>MTVRFSEEGQSCLACLLDVARSMGDPVHLHMENGKLENGQDTLCSNAINALRARIIQDKLSRKCSEEDLKRMNDGNWWLSTFVRAHNYDVDITYAVIAECIQWRRNFQVENISILGMKPLLDRRVAYLHGKDLANYSILWINLAQYRPGDTGFENVFVFWLERHTMETKAQPLTILIDMTGASMKNMDFNIFKFMLHALKYYYPSTVRDMLVFESPVMLNASWRVVKSWLDPAHPQIQHVTRHNINQFVDSKYLPSHMGGEDTFVFTMDDLAKCLPAGRQENGNSSDTELIQEKNNLDSVVMKRAVTFDDHDDDIIREVPLTLNSRKMSNGNGNVKRSIPQTLKPVVDARLNSPEVDWIKNAFLYICPRDVLTLHRVENFAEYVEVVAIRNTSTESVMFKIKTTSPEKFRVRPSMGTISPGSTEIIRVYLQSEYKTSCNREKFLLMALETENNNLETFTDLWKKVDREKKVEQKLRCRVNDDGSNDSPDKPERKISSGSHQIDQLRAECNALQRTVYLLVLIVKQPRIESFYRRA</sequence>
<gene>
    <name evidence="5" type="ORF">CYNAS_LOCUS11063</name>
</gene>
<dbReference type="Proteomes" id="UP001176961">
    <property type="component" value="Unassembled WGS sequence"/>
</dbReference>
<dbReference type="Gene3D" id="3.40.525.10">
    <property type="entry name" value="CRAL-TRIO lipid binding domain"/>
    <property type="match status" value="1"/>
</dbReference>
<dbReference type="InterPro" id="IPR053012">
    <property type="entry name" value="ER-organelle_contact"/>
</dbReference>
<evidence type="ECO:0000313" key="6">
    <source>
        <dbReference type="Proteomes" id="UP001176961"/>
    </source>
</evidence>
<dbReference type="SUPFAM" id="SSF49354">
    <property type="entry name" value="PapD-like"/>
    <property type="match status" value="1"/>
</dbReference>
<evidence type="ECO:0000256" key="1">
    <source>
        <dbReference type="RuleBase" id="RU003425"/>
    </source>
</evidence>